<evidence type="ECO:0000313" key="6">
    <source>
        <dbReference type="EMBL" id="CAJ1966614.1"/>
    </source>
</evidence>
<organism evidence="6 7">
    <name type="scientific">Cylindrotheca closterium</name>
    <dbReference type="NCBI Taxonomy" id="2856"/>
    <lineage>
        <taxon>Eukaryota</taxon>
        <taxon>Sar</taxon>
        <taxon>Stramenopiles</taxon>
        <taxon>Ochrophyta</taxon>
        <taxon>Bacillariophyta</taxon>
        <taxon>Bacillariophyceae</taxon>
        <taxon>Bacillariophycidae</taxon>
        <taxon>Bacillariales</taxon>
        <taxon>Bacillariaceae</taxon>
        <taxon>Cylindrotheca</taxon>
    </lineage>
</organism>
<keyword evidence="4" id="KW-0479">Metal-binding</keyword>
<gene>
    <name evidence="6" type="ORF">CYCCA115_LOCUS22199</name>
</gene>
<dbReference type="Gene3D" id="3.40.50.300">
    <property type="entry name" value="P-loop containing nucleotide triphosphate hydrolases"/>
    <property type="match status" value="1"/>
</dbReference>
<dbReference type="GO" id="GO:0005525">
    <property type="term" value="F:GTP binding"/>
    <property type="evidence" value="ECO:0007669"/>
    <property type="project" value="UniProtKB-KW"/>
</dbReference>
<reference evidence="6" key="1">
    <citation type="submission" date="2023-08" db="EMBL/GenBank/DDBJ databases">
        <authorList>
            <person name="Audoor S."/>
            <person name="Bilcke G."/>
        </authorList>
    </citation>
    <scope>NUCLEOTIDE SEQUENCE</scope>
</reference>
<feature type="region of interest" description="Disordered" evidence="5">
    <location>
        <begin position="162"/>
        <end position="213"/>
    </location>
</feature>
<feature type="compositionally biased region" description="Basic residues" evidence="5">
    <location>
        <begin position="123"/>
        <end position="133"/>
    </location>
</feature>
<accession>A0AAD2G934</accession>
<dbReference type="GO" id="GO:0046872">
    <property type="term" value="F:metal ion binding"/>
    <property type="evidence" value="ECO:0007669"/>
    <property type="project" value="UniProtKB-KW"/>
</dbReference>
<dbReference type="GO" id="GO:0006886">
    <property type="term" value="P:intracellular protein transport"/>
    <property type="evidence" value="ECO:0007669"/>
    <property type="project" value="TreeGrafter"/>
</dbReference>
<dbReference type="GO" id="GO:0034067">
    <property type="term" value="P:protein localization to Golgi apparatus"/>
    <property type="evidence" value="ECO:0007669"/>
    <property type="project" value="TreeGrafter"/>
</dbReference>
<dbReference type="InterPro" id="IPR024156">
    <property type="entry name" value="Small_GTPase_ARF"/>
</dbReference>
<keyword evidence="7" id="KW-1185">Reference proteome</keyword>
<evidence type="ECO:0000256" key="3">
    <source>
        <dbReference type="PIRSR" id="PIRSR606689-1"/>
    </source>
</evidence>
<feature type="region of interest" description="Disordered" evidence="5">
    <location>
        <begin position="443"/>
        <end position="465"/>
    </location>
</feature>
<feature type="region of interest" description="Disordered" evidence="5">
    <location>
        <begin position="103"/>
        <end position="145"/>
    </location>
</feature>
<keyword evidence="1 3" id="KW-0547">Nucleotide-binding</keyword>
<dbReference type="InterPro" id="IPR027417">
    <property type="entry name" value="P-loop_NTPase"/>
</dbReference>
<dbReference type="GO" id="GO:0003924">
    <property type="term" value="F:GTPase activity"/>
    <property type="evidence" value="ECO:0007669"/>
    <property type="project" value="InterPro"/>
</dbReference>
<evidence type="ECO:0000256" key="4">
    <source>
        <dbReference type="PIRSR" id="PIRSR606689-2"/>
    </source>
</evidence>
<feature type="compositionally biased region" description="Low complexity" evidence="5">
    <location>
        <begin position="112"/>
        <end position="122"/>
    </location>
</feature>
<dbReference type="SUPFAM" id="SSF52540">
    <property type="entry name" value="P-loop containing nucleoside triphosphate hydrolases"/>
    <property type="match status" value="1"/>
</dbReference>
<name>A0AAD2G934_9STRA</name>
<keyword evidence="4" id="KW-0460">Magnesium</keyword>
<dbReference type="Proteomes" id="UP001295423">
    <property type="component" value="Unassembled WGS sequence"/>
</dbReference>
<comment type="caution">
    <text evidence="6">The sequence shown here is derived from an EMBL/GenBank/DDBJ whole genome shotgun (WGS) entry which is preliminary data.</text>
</comment>
<dbReference type="GO" id="GO:0005794">
    <property type="term" value="C:Golgi apparatus"/>
    <property type="evidence" value="ECO:0007669"/>
    <property type="project" value="TreeGrafter"/>
</dbReference>
<evidence type="ECO:0000256" key="2">
    <source>
        <dbReference type="ARBA" id="ARBA00023134"/>
    </source>
</evidence>
<dbReference type="AlphaFoldDB" id="A0AAD2G934"/>
<dbReference type="Pfam" id="PF00025">
    <property type="entry name" value="Arf"/>
    <property type="match status" value="1"/>
</dbReference>
<dbReference type="InterPro" id="IPR006689">
    <property type="entry name" value="Small_GTPase_ARF/SAR"/>
</dbReference>
<sequence>MFSLVNGVYDNYLAPVQINLLIVGPAGVGKTALLERLKVTQFPKRPRKQPSLSLAPLPPILEESFVPEDDDEEEVYEAVGKMETTTTSTEASTAADDKEAKDLTAQLPRMNSVTSSSSLSKTTPHKNSRRRSNSHSFSPTPAIVVTQAQRRGLARLICPAPKRYHDTKGDEDEEFVPYDNNSITSHADDEHSTSQNSSNNEAPKGRQRTHSKEFNVDEALDINGGDASPPSAKTKTATNGIAPKRTSISNIPQTVGSRAAAAPRMTQDAVKAALLQANDKEVDRKYNSKMLSLDKIRPTIGTNLGKINMYGVQVNLFDVGGTMHDLWDKYYDDCDGVVYCWKLGGDDSGDHKEEGEDTKEPLDAAKQQEVLEQVRKAIPDDVPFLVLGHIFGNANVRLTDKIYGTNYLLPHYHNPMTGLCCGSAKTGVGIQSAMEWLIPLSKRQQKERLSRKSSSSSSSSLPKKP</sequence>
<feature type="compositionally biased region" description="Low complexity" evidence="5">
    <location>
        <begin position="452"/>
        <end position="465"/>
    </location>
</feature>
<feature type="binding site" evidence="4">
    <location>
        <position position="299"/>
    </location>
    <ligand>
        <name>Mg(2+)</name>
        <dbReference type="ChEBI" id="CHEBI:18420"/>
    </ligand>
</feature>
<proteinExistence type="predicted"/>
<evidence type="ECO:0000313" key="7">
    <source>
        <dbReference type="Proteomes" id="UP001295423"/>
    </source>
</evidence>
<dbReference type="PANTHER" id="PTHR45909:SF1">
    <property type="entry name" value="ADP-RIBOSYLATION FACTOR-RELATED PROTEIN 1"/>
    <property type="match status" value="1"/>
</dbReference>
<dbReference type="EMBL" id="CAKOGP040002302">
    <property type="protein sequence ID" value="CAJ1966614.1"/>
    <property type="molecule type" value="Genomic_DNA"/>
</dbReference>
<protein>
    <submittedName>
        <fullName evidence="6">Uncharacterized protein</fullName>
    </submittedName>
</protein>
<keyword evidence="2 3" id="KW-0342">GTP-binding</keyword>
<evidence type="ECO:0000256" key="1">
    <source>
        <dbReference type="ARBA" id="ARBA00022741"/>
    </source>
</evidence>
<dbReference type="GO" id="GO:0043001">
    <property type="term" value="P:Golgi to plasma membrane protein transport"/>
    <property type="evidence" value="ECO:0007669"/>
    <property type="project" value="TreeGrafter"/>
</dbReference>
<feature type="binding site" evidence="3">
    <location>
        <position position="321"/>
    </location>
    <ligand>
        <name>GTP</name>
        <dbReference type="ChEBI" id="CHEBI:37565"/>
    </ligand>
</feature>
<evidence type="ECO:0000256" key="5">
    <source>
        <dbReference type="SAM" id="MobiDB-lite"/>
    </source>
</evidence>
<dbReference type="PANTHER" id="PTHR45909">
    <property type="entry name" value="ADP-RIBOSYLATION FACTOR-RELATED PROTEIN 1"/>
    <property type="match status" value="1"/>
</dbReference>